<gene>
    <name evidence="1" type="ORF">SFRICE_017551</name>
</gene>
<name>A0A2H1VBE1_SPOFR</name>
<dbReference type="EMBL" id="ODYU01001629">
    <property type="protein sequence ID" value="SOQ38121.1"/>
    <property type="molecule type" value="Genomic_DNA"/>
</dbReference>
<protein>
    <submittedName>
        <fullName evidence="1">SFRICE_017551</fullName>
    </submittedName>
</protein>
<evidence type="ECO:0000313" key="1">
    <source>
        <dbReference type="EMBL" id="SOQ38121.1"/>
    </source>
</evidence>
<sequence length="149" mass="17258">MASAKAFCVCLYMYNSFVPLSFQYEFVLRLTQSKRYRIRRSDWPASMNQPIIAQNTGEEYIIFTDYLVCRAVTCAIAGQGVLVSISVSGKSTTVFYETRCKHNVNEQTLYLMVSNRRRPWILETPEALQVRRRLFYTFEAIVAVTVVQL</sequence>
<reference evidence="1" key="1">
    <citation type="submission" date="2016-07" db="EMBL/GenBank/DDBJ databases">
        <authorList>
            <person name="Bretaudeau A."/>
        </authorList>
    </citation>
    <scope>NUCLEOTIDE SEQUENCE</scope>
    <source>
        <strain evidence="1">Rice</strain>
        <tissue evidence="1">Whole body</tissue>
    </source>
</reference>
<organism evidence="1">
    <name type="scientific">Spodoptera frugiperda</name>
    <name type="common">Fall armyworm</name>
    <dbReference type="NCBI Taxonomy" id="7108"/>
    <lineage>
        <taxon>Eukaryota</taxon>
        <taxon>Metazoa</taxon>
        <taxon>Ecdysozoa</taxon>
        <taxon>Arthropoda</taxon>
        <taxon>Hexapoda</taxon>
        <taxon>Insecta</taxon>
        <taxon>Pterygota</taxon>
        <taxon>Neoptera</taxon>
        <taxon>Endopterygota</taxon>
        <taxon>Lepidoptera</taxon>
        <taxon>Glossata</taxon>
        <taxon>Ditrysia</taxon>
        <taxon>Noctuoidea</taxon>
        <taxon>Noctuidae</taxon>
        <taxon>Amphipyrinae</taxon>
        <taxon>Spodoptera</taxon>
    </lineage>
</organism>
<dbReference type="AlphaFoldDB" id="A0A2H1VBE1"/>
<accession>A0A2H1VBE1</accession>
<proteinExistence type="predicted"/>